<keyword evidence="2" id="KW-1185">Reference proteome</keyword>
<dbReference type="Pfam" id="PF14441">
    <property type="entry name" value="OTT_1508_deam"/>
    <property type="match status" value="1"/>
</dbReference>
<protein>
    <submittedName>
        <fullName evidence="1">Uncharacterized protein</fullName>
    </submittedName>
</protein>
<evidence type="ECO:0000313" key="1">
    <source>
        <dbReference type="EMBL" id="EKM76543.1"/>
    </source>
</evidence>
<dbReference type="AlphaFoldDB" id="K5X0A7"/>
<dbReference type="EMBL" id="JH971401">
    <property type="protein sequence ID" value="EKM76543.1"/>
    <property type="molecule type" value="Genomic_DNA"/>
</dbReference>
<dbReference type="InParanoid" id="K5X0A7"/>
<accession>K5X0A7</accession>
<organism evidence="1 2">
    <name type="scientific">Agaricus bisporus var. burnettii (strain JB137-S8 / ATCC MYA-4627 / FGSC 10392)</name>
    <name type="common">White button mushroom</name>
    <dbReference type="NCBI Taxonomy" id="597362"/>
    <lineage>
        <taxon>Eukaryota</taxon>
        <taxon>Fungi</taxon>
        <taxon>Dikarya</taxon>
        <taxon>Basidiomycota</taxon>
        <taxon>Agaricomycotina</taxon>
        <taxon>Agaricomycetes</taxon>
        <taxon>Agaricomycetidae</taxon>
        <taxon>Agaricales</taxon>
        <taxon>Agaricineae</taxon>
        <taxon>Agaricaceae</taxon>
        <taxon>Agaricus</taxon>
    </lineage>
</organism>
<dbReference type="HOGENOM" id="CLU_039517_0_0_1"/>
<dbReference type="GeneID" id="18827373"/>
<dbReference type="InterPro" id="IPR027796">
    <property type="entry name" value="OTT_1508_deam-like"/>
</dbReference>
<reference evidence="2" key="1">
    <citation type="journal article" date="2012" name="Proc. Natl. Acad. Sci. U.S.A.">
        <title>Genome sequence of the button mushroom Agaricus bisporus reveals mechanisms governing adaptation to a humic-rich ecological niche.</title>
        <authorList>
            <person name="Morin E."/>
            <person name="Kohler A."/>
            <person name="Baker A.R."/>
            <person name="Foulongne-Oriol M."/>
            <person name="Lombard V."/>
            <person name="Nagy L.G."/>
            <person name="Ohm R.A."/>
            <person name="Patyshakuliyeva A."/>
            <person name="Brun A."/>
            <person name="Aerts A.L."/>
            <person name="Bailey A.M."/>
            <person name="Billette C."/>
            <person name="Coutinho P.M."/>
            <person name="Deakin G."/>
            <person name="Doddapaneni H."/>
            <person name="Floudas D."/>
            <person name="Grimwood J."/>
            <person name="Hilden K."/>
            <person name="Kuees U."/>
            <person name="LaButti K.M."/>
            <person name="Lapidus A."/>
            <person name="Lindquist E.A."/>
            <person name="Lucas S.M."/>
            <person name="Murat C."/>
            <person name="Riley R.W."/>
            <person name="Salamov A.A."/>
            <person name="Schmutz J."/>
            <person name="Subramanian V."/>
            <person name="Woesten H.A.B."/>
            <person name="Xu J."/>
            <person name="Eastwood D.C."/>
            <person name="Foster G.D."/>
            <person name="Sonnenberg A.S."/>
            <person name="Cullen D."/>
            <person name="de Vries R.P."/>
            <person name="Lundell T."/>
            <person name="Hibbett D.S."/>
            <person name="Henrissat B."/>
            <person name="Burton K.S."/>
            <person name="Kerrigan R.W."/>
            <person name="Challen M.P."/>
            <person name="Grigoriev I.V."/>
            <person name="Martin F."/>
        </authorList>
    </citation>
    <scope>NUCLEOTIDE SEQUENCE [LARGE SCALE GENOMIC DNA]</scope>
    <source>
        <strain evidence="2">JB137-S8 / ATCC MYA-4627 / FGSC 10392</strain>
    </source>
</reference>
<sequence>MENVNCDQALHSEQLLLLRTFGFPAPGASRDRVNRDTKLLDAIALLLSTGLPGDHYAVAFDKRQGLEVVLAKDGTPTSEDIVDAKELFSSLSDPNFRVAKDLYPFVARRCRVNVVKRVTKLQASIVETGFYEDFCLRLESLDQCSLGDHPLSPNEIQREFPWGADSIELWQFQKCRTQRIFMAIHLRASILAKSLFLRRWVMRQHAGYEKVERFQRCTEKLCRYVNDIPYLLRSAKRLGGLVKHRWVTDESLGIQAGQEDVHIHAETPPEAIRRASVYARQLRSLQTLKYFISGSWERTVHTCLHAELRIILHFGDVGDRFQTMGRSKPSCLCCALWMAEHNWWCGIYWGARSHYKPDATWAFATRACPNVKDPGLRECDKKVASRVFEYLQGKVWDAADYEGV</sequence>
<dbReference type="OMA" id="TRMENLY"/>
<dbReference type="RefSeq" id="XP_007332720.1">
    <property type="nucleotide sequence ID" value="XM_007332658.1"/>
</dbReference>
<gene>
    <name evidence="1" type="ORF">AGABI1DRAFT_131099</name>
</gene>
<dbReference type="OrthoDB" id="3063780at2759"/>
<evidence type="ECO:0000313" key="2">
    <source>
        <dbReference type="Proteomes" id="UP000008493"/>
    </source>
</evidence>
<proteinExistence type="predicted"/>
<dbReference type="Proteomes" id="UP000008493">
    <property type="component" value="Unassembled WGS sequence"/>
</dbReference>
<dbReference type="KEGG" id="abp:AGABI1DRAFT131099"/>
<name>K5X0A7_AGABU</name>